<dbReference type="InterPro" id="IPR020084">
    <property type="entry name" value="NUDIX_hydrolase_CS"/>
</dbReference>
<dbReference type="Pfam" id="PF00293">
    <property type="entry name" value="NUDIX"/>
    <property type="match status" value="1"/>
</dbReference>
<sequence length="188" mass="20715">MALRANGKSANEDSAFGACAKARAAREQVQICTPEGRRCGSVRRFRLRQLRLWHFASYVFVFDDSDRLCVQKRTQIKDVFPGAFDLSAGGVLAAGEARHIGARREVFEELGVSAPLNFTGSFQFGALHVHGDIFWTRWTGPIRPQPEEVEATDWLDIADALALQQVTPDTRAALVYLLASPGCPVGRP</sequence>
<dbReference type="InterPro" id="IPR000086">
    <property type="entry name" value="NUDIX_hydrolase_dom"/>
</dbReference>
<reference evidence="4 5" key="1">
    <citation type="submission" date="2023-04" db="EMBL/GenBank/DDBJ databases">
        <title>A long-awaited taxogenomic arrangement of the family Halomonadaceae.</title>
        <authorList>
            <person name="De La Haba R."/>
            <person name="Chuvochina M."/>
            <person name="Wittouck S."/>
            <person name="Arahal D.R."/>
            <person name="Sanchez-Porro C."/>
            <person name="Hugenholtz P."/>
            <person name="Ventosa A."/>
        </authorList>
    </citation>
    <scope>NUCLEOTIDE SEQUENCE [LARGE SCALE GENOMIC DNA]</scope>
    <source>
        <strain evidence="4 5">DSM 22428</strain>
    </source>
</reference>
<evidence type="ECO:0000259" key="3">
    <source>
        <dbReference type="PROSITE" id="PS51462"/>
    </source>
</evidence>
<comment type="caution">
    <text evidence="4">The sequence shown here is derived from an EMBL/GenBank/DDBJ whole genome shotgun (WGS) entry which is preliminary data.</text>
</comment>
<evidence type="ECO:0000313" key="4">
    <source>
        <dbReference type="EMBL" id="MDR5895143.1"/>
    </source>
</evidence>
<dbReference type="InterPro" id="IPR015797">
    <property type="entry name" value="NUDIX_hydrolase-like_dom_sf"/>
</dbReference>
<dbReference type="PROSITE" id="PS00893">
    <property type="entry name" value="NUDIX_BOX"/>
    <property type="match status" value="1"/>
</dbReference>
<dbReference type="PROSITE" id="PS51462">
    <property type="entry name" value="NUDIX"/>
    <property type="match status" value="1"/>
</dbReference>
<comment type="cofactor">
    <cofactor evidence="1">
        <name>Mg(2+)</name>
        <dbReference type="ChEBI" id="CHEBI:18420"/>
    </cofactor>
</comment>
<dbReference type="PANTHER" id="PTHR10885">
    <property type="entry name" value="ISOPENTENYL-DIPHOSPHATE DELTA-ISOMERASE"/>
    <property type="match status" value="1"/>
</dbReference>
<dbReference type="RefSeq" id="WP_251592011.1">
    <property type="nucleotide sequence ID" value="NZ_JAMLJI010000002.1"/>
</dbReference>
<gene>
    <name evidence="4" type="ORF">QC825_03500</name>
</gene>
<dbReference type="Gene3D" id="3.90.79.10">
    <property type="entry name" value="Nucleoside Triphosphate Pyrophosphohydrolase"/>
    <property type="match status" value="1"/>
</dbReference>
<accession>A0ABU1GT02</accession>
<dbReference type="PANTHER" id="PTHR10885:SF0">
    <property type="entry name" value="ISOPENTENYL-DIPHOSPHATE DELTA-ISOMERASE"/>
    <property type="match status" value="1"/>
</dbReference>
<organism evidence="4 5">
    <name type="scientific">Larsenimonas suaedae</name>
    <dbReference type="NCBI Taxonomy" id="1851019"/>
    <lineage>
        <taxon>Bacteria</taxon>
        <taxon>Pseudomonadati</taxon>
        <taxon>Pseudomonadota</taxon>
        <taxon>Gammaproteobacteria</taxon>
        <taxon>Oceanospirillales</taxon>
        <taxon>Halomonadaceae</taxon>
        <taxon>Larsenimonas</taxon>
    </lineage>
</organism>
<dbReference type="Proteomes" id="UP001269375">
    <property type="component" value="Unassembled WGS sequence"/>
</dbReference>
<protein>
    <submittedName>
        <fullName evidence="4">NUDIX domain-containing protein</fullName>
    </submittedName>
</protein>
<evidence type="ECO:0000256" key="2">
    <source>
        <dbReference type="ARBA" id="ARBA00022801"/>
    </source>
</evidence>
<dbReference type="SUPFAM" id="SSF55811">
    <property type="entry name" value="Nudix"/>
    <property type="match status" value="1"/>
</dbReference>
<keyword evidence="2" id="KW-0378">Hydrolase</keyword>
<proteinExistence type="predicted"/>
<dbReference type="EMBL" id="JARWAO010000001">
    <property type="protein sequence ID" value="MDR5895143.1"/>
    <property type="molecule type" value="Genomic_DNA"/>
</dbReference>
<evidence type="ECO:0000256" key="1">
    <source>
        <dbReference type="ARBA" id="ARBA00001946"/>
    </source>
</evidence>
<feature type="domain" description="Nudix hydrolase" evidence="3">
    <location>
        <begin position="52"/>
        <end position="177"/>
    </location>
</feature>
<keyword evidence="5" id="KW-1185">Reference proteome</keyword>
<name>A0ABU1GT02_9GAMM</name>
<evidence type="ECO:0000313" key="5">
    <source>
        <dbReference type="Proteomes" id="UP001269375"/>
    </source>
</evidence>